<dbReference type="GO" id="GO:0005524">
    <property type="term" value="F:ATP binding"/>
    <property type="evidence" value="ECO:0007669"/>
    <property type="project" value="UniProtKB-KW"/>
</dbReference>
<gene>
    <name evidence="4" type="ORF">BK009_02785</name>
</gene>
<dbReference type="RefSeq" id="WP_100908965.1">
    <property type="nucleotide sequence ID" value="NZ_CP017768.1"/>
</dbReference>
<evidence type="ECO:0000256" key="1">
    <source>
        <dbReference type="ARBA" id="ARBA00022741"/>
    </source>
</evidence>
<dbReference type="InterPro" id="IPR014774">
    <property type="entry name" value="KaiC-like_dom"/>
</dbReference>
<dbReference type="Gene3D" id="3.40.50.300">
    <property type="entry name" value="P-loop containing nucleotide triphosphate hydrolases"/>
    <property type="match status" value="1"/>
</dbReference>
<protein>
    <submittedName>
        <fullName evidence="4">Recombinase RecA</fullName>
    </submittedName>
</protein>
<accession>A0A2H4VNK9</accession>
<dbReference type="InterPro" id="IPR010624">
    <property type="entry name" value="KaiC_dom"/>
</dbReference>
<evidence type="ECO:0000259" key="3">
    <source>
        <dbReference type="PROSITE" id="PS51146"/>
    </source>
</evidence>
<keyword evidence="2" id="KW-0067">ATP-binding</keyword>
<dbReference type="AlphaFoldDB" id="A0A2H4VNK9"/>
<evidence type="ECO:0000256" key="2">
    <source>
        <dbReference type="ARBA" id="ARBA00022840"/>
    </source>
</evidence>
<dbReference type="InterPro" id="IPR027417">
    <property type="entry name" value="P-loop_NTPase"/>
</dbReference>
<evidence type="ECO:0000313" key="5">
    <source>
        <dbReference type="Proteomes" id="UP000232631"/>
    </source>
</evidence>
<dbReference type="PROSITE" id="PS51146">
    <property type="entry name" value="KAIC"/>
    <property type="match status" value="1"/>
</dbReference>
<dbReference type="PANTHER" id="PTHR43637">
    <property type="entry name" value="UPF0273 PROTEIN TM_0370"/>
    <property type="match status" value="1"/>
</dbReference>
<sequence length="236" mass="26488">MSIESGIPGLDEFLASAGFTDGFPENTTTLIYGPPKVGKSIFCYQFAYHGMSINEPCLYVTADEGMKQLQQNMIDFGWFLQSFMDEELLYIIDSISSLSGVPIENTSTYTLSKINDPTDLMVKIGLGTRFVFKKSNEFRSVFDSLTTLFAFNPEPMVIRFLKTYLRRLKEAGATVIVTYTEGVTDERTEKTLKSIVDNLIMFDGNYMTYKSNLGFIGTVEYEITDQGLVLGKGEIL</sequence>
<dbReference type="EMBL" id="CP017768">
    <property type="protein sequence ID" value="AUB59695.1"/>
    <property type="molecule type" value="Genomic_DNA"/>
</dbReference>
<dbReference type="Proteomes" id="UP000232631">
    <property type="component" value="Chromosome"/>
</dbReference>
<reference evidence="4 5" key="1">
    <citation type="submission" date="2016-10" db="EMBL/GenBank/DDBJ databases">
        <title>Comparative genomics between deep and shallow subseafloor isolates.</title>
        <authorList>
            <person name="Ishii S."/>
            <person name="Miller J.R."/>
            <person name="Sutton G."/>
            <person name="Suzuki S."/>
            <person name="Methe B."/>
            <person name="Inagaki F."/>
            <person name="Imachi H."/>
        </authorList>
    </citation>
    <scope>NUCLEOTIDE SEQUENCE [LARGE SCALE GENOMIC DNA]</scope>
    <source>
        <strain evidence="4 5">A8p</strain>
    </source>
</reference>
<name>A0A2H4VNK9_9EURY</name>
<dbReference type="SUPFAM" id="SSF52540">
    <property type="entry name" value="P-loop containing nucleoside triphosphate hydrolases"/>
    <property type="match status" value="1"/>
</dbReference>
<organism evidence="4 5">
    <name type="scientific">Methanobacterium subterraneum</name>
    <dbReference type="NCBI Taxonomy" id="59277"/>
    <lineage>
        <taxon>Archaea</taxon>
        <taxon>Methanobacteriati</taxon>
        <taxon>Methanobacteriota</taxon>
        <taxon>Methanomada group</taxon>
        <taxon>Methanobacteria</taxon>
        <taxon>Methanobacteriales</taxon>
        <taxon>Methanobacteriaceae</taxon>
        <taxon>Methanobacterium</taxon>
    </lineage>
</organism>
<dbReference type="Pfam" id="PF06745">
    <property type="entry name" value="ATPase"/>
    <property type="match status" value="1"/>
</dbReference>
<evidence type="ECO:0000313" key="4">
    <source>
        <dbReference type="EMBL" id="AUB59695.1"/>
    </source>
</evidence>
<dbReference type="GeneID" id="35125373"/>
<keyword evidence="1" id="KW-0547">Nucleotide-binding</keyword>
<feature type="domain" description="KaiC" evidence="3">
    <location>
        <begin position="1"/>
        <end position="236"/>
    </location>
</feature>
<proteinExistence type="predicted"/>
<dbReference type="KEGG" id="msub:BK009_02785"/>
<keyword evidence="5" id="KW-1185">Reference proteome</keyword>